<organism evidence="1 2">
    <name type="scientific">Verrucomicrobia subdivision 6 bacterium BACL9 MAG-120507-bin52</name>
    <dbReference type="NCBI Taxonomy" id="1655590"/>
    <lineage>
        <taxon>Bacteria</taxon>
        <taxon>Pseudomonadati</taxon>
        <taxon>Verrucomicrobiota</taxon>
        <taxon>Verrucomicrobiia</taxon>
        <taxon>Verrucomicrobiales</taxon>
        <taxon>Verrucomicrobia subdivision 6</taxon>
    </lineage>
</organism>
<gene>
    <name evidence="1" type="ORF">ABR82_07095</name>
</gene>
<evidence type="ECO:0000313" key="1">
    <source>
        <dbReference type="EMBL" id="KRO62628.1"/>
    </source>
</evidence>
<dbReference type="AlphaFoldDB" id="A0A0R2RIW6"/>
<protein>
    <recommendedName>
        <fullName evidence="3">DUF177 domain-containing protein</fullName>
    </recommendedName>
</protein>
<evidence type="ECO:0008006" key="3">
    <source>
        <dbReference type="Google" id="ProtNLM"/>
    </source>
</evidence>
<dbReference type="Proteomes" id="UP000051269">
    <property type="component" value="Unassembled WGS sequence"/>
</dbReference>
<comment type="caution">
    <text evidence="1">The sequence shown here is derived from an EMBL/GenBank/DDBJ whole genome shotgun (WGS) entry which is preliminary data.</text>
</comment>
<sequence length="154" mass="17432">MKIDPRQITEEGLELTGSVPLADYDIPIGEIRGWDKIHYHLQLQKVGQEVTITGSLHSTFETPCARCLDFIPWELKVNDFCQILAAPDEAPLDLTPLFREDIILALPLAARCELDGAGRCPRSGKVYTLPNQDDFAEKRRATVWRDLDQLKTEN</sequence>
<proteinExistence type="predicted"/>
<accession>A0A0R2RIW6</accession>
<evidence type="ECO:0000313" key="2">
    <source>
        <dbReference type="Proteomes" id="UP000051269"/>
    </source>
</evidence>
<reference evidence="1 2" key="1">
    <citation type="submission" date="2015-10" db="EMBL/GenBank/DDBJ databases">
        <title>Metagenome-Assembled Genomes uncover a global brackish microbiome.</title>
        <authorList>
            <person name="Hugerth L.W."/>
            <person name="Larsson J."/>
            <person name="Alneberg J."/>
            <person name="Lindh M.V."/>
            <person name="Legrand C."/>
            <person name="Pinhassi J."/>
            <person name="Andersson A.F."/>
        </authorList>
    </citation>
    <scope>NUCLEOTIDE SEQUENCE [LARGE SCALE GENOMIC DNA]</scope>
    <source>
        <strain evidence="1">BACL18 MAG-120507-bin52</strain>
    </source>
</reference>
<name>A0A0R2RIW6_9BACT</name>
<dbReference type="EMBL" id="LIBO01000050">
    <property type="protein sequence ID" value="KRO62628.1"/>
    <property type="molecule type" value="Genomic_DNA"/>
</dbReference>